<keyword evidence="2" id="KW-1185">Reference proteome</keyword>
<sequence>MRGTMLHLLGPLRLLQPIQYVKSQSHKMRAAKNHFLVEPMIMSPVDIAALIKDLMIYHWAKQECPQAIDDPLTKAKIRTENAIMCQQTLVGCNMCSKIICKLLRMI</sequence>
<evidence type="ECO:0000313" key="2">
    <source>
        <dbReference type="Proteomes" id="UP001054945"/>
    </source>
</evidence>
<dbReference type="EMBL" id="BPLR01010018">
    <property type="protein sequence ID" value="GIY36177.1"/>
    <property type="molecule type" value="Genomic_DNA"/>
</dbReference>
<gene>
    <name evidence="1" type="ORF">CEXT_124431</name>
</gene>
<name>A0AAV4SUE0_CAEEX</name>
<protein>
    <submittedName>
        <fullName evidence="1">Uncharacterized protein</fullName>
    </submittedName>
</protein>
<organism evidence="1 2">
    <name type="scientific">Caerostris extrusa</name>
    <name type="common">Bark spider</name>
    <name type="synonym">Caerostris bankana</name>
    <dbReference type="NCBI Taxonomy" id="172846"/>
    <lineage>
        <taxon>Eukaryota</taxon>
        <taxon>Metazoa</taxon>
        <taxon>Ecdysozoa</taxon>
        <taxon>Arthropoda</taxon>
        <taxon>Chelicerata</taxon>
        <taxon>Arachnida</taxon>
        <taxon>Araneae</taxon>
        <taxon>Araneomorphae</taxon>
        <taxon>Entelegynae</taxon>
        <taxon>Araneoidea</taxon>
        <taxon>Araneidae</taxon>
        <taxon>Caerostris</taxon>
    </lineage>
</organism>
<dbReference type="Proteomes" id="UP001054945">
    <property type="component" value="Unassembled WGS sequence"/>
</dbReference>
<dbReference type="AlphaFoldDB" id="A0AAV4SUE0"/>
<comment type="caution">
    <text evidence="1">The sequence shown here is derived from an EMBL/GenBank/DDBJ whole genome shotgun (WGS) entry which is preliminary data.</text>
</comment>
<evidence type="ECO:0000313" key="1">
    <source>
        <dbReference type="EMBL" id="GIY36177.1"/>
    </source>
</evidence>
<proteinExistence type="predicted"/>
<accession>A0AAV4SUE0</accession>
<reference evidence="1 2" key="1">
    <citation type="submission" date="2021-06" db="EMBL/GenBank/DDBJ databases">
        <title>Caerostris extrusa draft genome.</title>
        <authorList>
            <person name="Kono N."/>
            <person name="Arakawa K."/>
        </authorList>
    </citation>
    <scope>NUCLEOTIDE SEQUENCE [LARGE SCALE GENOMIC DNA]</scope>
</reference>